<dbReference type="InterPro" id="IPR011990">
    <property type="entry name" value="TPR-like_helical_dom_sf"/>
</dbReference>
<feature type="compositionally biased region" description="Basic residues" evidence="1">
    <location>
        <begin position="136"/>
        <end position="147"/>
    </location>
</feature>
<evidence type="ECO:0000313" key="2">
    <source>
        <dbReference type="EMBL" id="PZG22127.1"/>
    </source>
</evidence>
<feature type="region of interest" description="Disordered" evidence="1">
    <location>
        <begin position="1"/>
        <end position="206"/>
    </location>
</feature>
<accession>A0A2W2FK01</accession>
<dbReference type="Proteomes" id="UP000249304">
    <property type="component" value="Unassembled WGS sequence"/>
</dbReference>
<feature type="compositionally biased region" description="Basic and acidic residues" evidence="1">
    <location>
        <begin position="106"/>
        <end position="125"/>
    </location>
</feature>
<dbReference type="OrthoDB" id="524429at2"/>
<sequence>MSGQLPGPARRSDRRRGGPGVPAAGAAGRARRRGGRGGRAGRRLRGAYAGAAGAAGGRPVGGEPRPRPLPPARPSALVRARASRRGGLTAGARGRRGARPALLLGDRPDRTRVVEPDQSVADRHRPAGTLPSRHSAAARRRTPRLGGRRGGQPARGRRPGARHARRRAGGRPGREPPRHRPPGRRGGPAPARAGDQPRDRRPVGQTSSLSHLGLVHQHGGRFDAAIDLHVQALRIVEDVGSAVDRVSVLVHVAEAYRLAARPRQAVDHYRQAELHWGLGLALHDAGDLAEARDAWRSFSTILHRLRLITADEMRAIDSGPPPPATPQAIRRQL</sequence>
<dbReference type="AlphaFoldDB" id="A0A2W2FK01"/>
<keyword evidence="3" id="KW-1185">Reference proteome</keyword>
<organism evidence="2 3">
    <name type="scientific">Nonomuraea aridisoli</name>
    <dbReference type="NCBI Taxonomy" id="2070368"/>
    <lineage>
        <taxon>Bacteria</taxon>
        <taxon>Bacillati</taxon>
        <taxon>Actinomycetota</taxon>
        <taxon>Actinomycetes</taxon>
        <taxon>Streptosporangiales</taxon>
        <taxon>Streptosporangiaceae</taxon>
        <taxon>Nonomuraea</taxon>
    </lineage>
</organism>
<feature type="compositionally biased region" description="Basic residues" evidence="1">
    <location>
        <begin position="155"/>
        <end position="169"/>
    </location>
</feature>
<protein>
    <recommendedName>
        <fullName evidence="4">Tetratricopeptide repeat protein</fullName>
    </recommendedName>
</protein>
<gene>
    <name evidence="2" type="ORF">C1J01_04825</name>
</gene>
<feature type="compositionally biased region" description="Low complexity" evidence="1">
    <location>
        <begin position="74"/>
        <end position="92"/>
    </location>
</feature>
<feature type="compositionally biased region" description="Basic residues" evidence="1">
    <location>
        <begin position="29"/>
        <end position="45"/>
    </location>
</feature>
<dbReference type="EMBL" id="POUD01000011">
    <property type="protein sequence ID" value="PZG22127.1"/>
    <property type="molecule type" value="Genomic_DNA"/>
</dbReference>
<proteinExistence type="predicted"/>
<dbReference type="Gene3D" id="1.25.40.10">
    <property type="entry name" value="Tetratricopeptide repeat domain"/>
    <property type="match status" value="1"/>
</dbReference>
<evidence type="ECO:0000256" key="1">
    <source>
        <dbReference type="SAM" id="MobiDB-lite"/>
    </source>
</evidence>
<feature type="region of interest" description="Disordered" evidence="1">
    <location>
        <begin position="314"/>
        <end position="333"/>
    </location>
</feature>
<dbReference type="Pfam" id="PF13424">
    <property type="entry name" value="TPR_12"/>
    <property type="match status" value="1"/>
</dbReference>
<dbReference type="SUPFAM" id="SSF48452">
    <property type="entry name" value="TPR-like"/>
    <property type="match status" value="1"/>
</dbReference>
<evidence type="ECO:0008006" key="4">
    <source>
        <dbReference type="Google" id="ProtNLM"/>
    </source>
</evidence>
<evidence type="ECO:0000313" key="3">
    <source>
        <dbReference type="Proteomes" id="UP000249304"/>
    </source>
</evidence>
<reference evidence="2 3" key="1">
    <citation type="submission" date="2018-01" db="EMBL/GenBank/DDBJ databases">
        <title>Draft genome sequence of Nonomuraea sp. KC333.</title>
        <authorList>
            <person name="Sahin N."/>
            <person name="Saygin H."/>
            <person name="Ay H."/>
        </authorList>
    </citation>
    <scope>NUCLEOTIDE SEQUENCE [LARGE SCALE GENOMIC DNA]</scope>
    <source>
        <strain evidence="2 3">KC333</strain>
    </source>
</reference>
<name>A0A2W2FK01_9ACTN</name>
<comment type="caution">
    <text evidence="2">The sequence shown here is derived from an EMBL/GenBank/DDBJ whole genome shotgun (WGS) entry which is preliminary data.</text>
</comment>